<feature type="domain" description="B12-binding" evidence="3">
    <location>
        <begin position="102"/>
        <end position="228"/>
    </location>
</feature>
<keyword evidence="5" id="KW-1185">Reference proteome</keyword>
<organism evidence="4 5">
    <name type="scientific">Streptomyces fructofermentans</name>
    <dbReference type="NCBI Taxonomy" id="152141"/>
    <lineage>
        <taxon>Bacteria</taxon>
        <taxon>Bacillati</taxon>
        <taxon>Actinomycetota</taxon>
        <taxon>Actinomycetes</taxon>
        <taxon>Kitasatosporales</taxon>
        <taxon>Streptomycetaceae</taxon>
        <taxon>Streptomyces</taxon>
    </lineage>
</organism>
<dbReference type="GO" id="GO:0031419">
    <property type="term" value="F:cobalamin binding"/>
    <property type="evidence" value="ECO:0007669"/>
    <property type="project" value="InterPro"/>
</dbReference>
<protein>
    <submittedName>
        <fullName evidence="4">Cobalamin-binding protein</fullName>
    </submittedName>
</protein>
<dbReference type="InterPro" id="IPR036724">
    <property type="entry name" value="Cobalamin-bd_sf"/>
</dbReference>
<keyword evidence="2" id="KW-0170">Cobalt</keyword>
<dbReference type="GO" id="GO:0008705">
    <property type="term" value="F:methionine synthase activity"/>
    <property type="evidence" value="ECO:0007669"/>
    <property type="project" value="TreeGrafter"/>
</dbReference>
<dbReference type="SUPFAM" id="SSF52242">
    <property type="entry name" value="Cobalamin (vitamin B12)-binding domain"/>
    <property type="match status" value="1"/>
</dbReference>
<gene>
    <name evidence="4" type="ORF">GCM10010515_60760</name>
</gene>
<evidence type="ECO:0000313" key="4">
    <source>
        <dbReference type="EMBL" id="GGX85160.1"/>
    </source>
</evidence>
<name>A0A918U2Q1_9ACTN</name>
<proteinExistence type="predicted"/>
<dbReference type="PROSITE" id="PS51332">
    <property type="entry name" value="B12_BINDING"/>
    <property type="match status" value="1"/>
</dbReference>
<dbReference type="AlphaFoldDB" id="A0A918U2Q1"/>
<dbReference type="Proteomes" id="UP000645555">
    <property type="component" value="Unassembled WGS sequence"/>
</dbReference>
<dbReference type="PANTHER" id="PTHR45833">
    <property type="entry name" value="METHIONINE SYNTHASE"/>
    <property type="match status" value="1"/>
</dbReference>
<dbReference type="GO" id="GO:0046872">
    <property type="term" value="F:metal ion binding"/>
    <property type="evidence" value="ECO:0007669"/>
    <property type="project" value="UniProtKB-KW"/>
</dbReference>
<evidence type="ECO:0000256" key="1">
    <source>
        <dbReference type="ARBA" id="ARBA00022723"/>
    </source>
</evidence>
<dbReference type="GO" id="GO:0046653">
    <property type="term" value="P:tetrahydrofolate metabolic process"/>
    <property type="evidence" value="ECO:0007669"/>
    <property type="project" value="TreeGrafter"/>
</dbReference>
<evidence type="ECO:0000313" key="5">
    <source>
        <dbReference type="Proteomes" id="UP000645555"/>
    </source>
</evidence>
<dbReference type="RefSeq" id="WP_229916695.1">
    <property type="nucleotide sequence ID" value="NZ_BMWD01000026.1"/>
</dbReference>
<evidence type="ECO:0000256" key="2">
    <source>
        <dbReference type="ARBA" id="ARBA00023285"/>
    </source>
</evidence>
<dbReference type="InterPro" id="IPR006158">
    <property type="entry name" value="Cobalamin-bd"/>
</dbReference>
<dbReference type="InterPro" id="IPR036594">
    <property type="entry name" value="Meth_synthase_dom"/>
</dbReference>
<evidence type="ECO:0000259" key="3">
    <source>
        <dbReference type="PROSITE" id="PS51332"/>
    </source>
</evidence>
<dbReference type="Pfam" id="PF02310">
    <property type="entry name" value="B12-binding"/>
    <property type="match status" value="1"/>
</dbReference>
<comment type="caution">
    <text evidence="4">The sequence shown here is derived from an EMBL/GenBank/DDBJ whole genome shotgun (WGS) entry which is preliminary data.</text>
</comment>
<dbReference type="GO" id="GO:0005829">
    <property type="term" value="C:cytosol"/>
    <property type="evidence" value="ECO:0007669"/>
    <property type="project" value="TreeGrafter"/>
</dbReference>
<dbReference type="InterPro" id="IPR003759">
    <property type="entry name" value="Cbl-bd_cap"/>
</dbReference>
<dbReference type="PANTHER" id="PTHR45833:SF1">
    <property type="entry name" value="METHIONINE SYNTHASE"/>
    <property type="match status" value="1"/>
</dbReference>
<dbReference type="Gene3D" id="3.40.50.280">
    <property type="entry name" value="Cobalamin-binding domain"/>
    <property type="match status" value="1"/>
</dbReference>
<dbReference type="EMBL" id="BMWD01000026">
    <property type="protein sequence ID" value="GGX85160.1"/>
    <property type="molecule type" value="Genomic_DNA"/>
</dbReference>
<dbReference type="GO" id="GO:0050667">
    <property type="term" value="P:homocysteine metabolic process"/>
    <property type="evidence" value="ECO:0007669"/>
    <property type="project" value="TreeGrafter"/>
</dbReference>
<dbReference type="InterPro" id="IPR050554">
    <property type="entry name" value="Met_Synthase/Corrinoid"/>
</dbReference>
<dbReference type="Gene3D" id="1.10.1240.10">
    <property type="entry name" value="Methionine synthase domain"/>
    <property type="match status" value="1"/>
</dbReference>
<accession>A0A918U2Q1</accession>
<keyword evidence="1" id="KW-0479">Metal-binding</keyword>
<reference evidence="4" key="1">
    <citation type="journal article" date="2014" name="Int. J. Syst. Evol. Microbiol.">
        <title>Complete genome sequence of Corynebacterium casei LMG S-19264T (=DSM 44701T), isolated from a smear-ripened cheese.</title>
        <authorList>
            <consortium name="US DOE Joint Genome Institute (JGI-PGF)"/>
            <person name="Walter F."/>
            <person name="Albersmeier A."/>
            <person name="Kalinowski J."/>
            <person name="Ruckert C."/>
        </authorList>
    </citation>
    <scope>NUCLEOTIDE SEQUENCE</scope>
    <source>
        <strain evidence="4">JCM 4956</strain>
    </source>
</reference>
<sequence length="368" mass="39209">MTTVSDHPAARMGLDDARHRLWAAVRTGDESAAYGVARDALESGWQVEEVLLDLIAAVQVKVGTEWAADRMTVAQEHTATAIHERVVAAVAHHRAVPAAPHRGRVTVACVDGDWHALPARLLAEVLRQRGWQPDFLGAHVPTPHLVAHLHRTGPRAVALSASISTHLPTAHAAITACRATGVPVVAGGAAFGPGGRYARALGADLWAPDARSAAEALEGGIAGHRPAVAGPPADDLRHLADQEYTYVAGNGRRLVRETLARLADRFPPMRDYSDRQRERTAEDIAHIVDHLGTALYVGDGELFTGFIGWTADILEARNVPAVCLHPALDLLADQLKDFPRALHMLAEARAALASRTSAPTTPGPGKRA</sequence>
<reference evidence="4" key="2">
    <citation type="submission" date="2020-09" db="EMBL/GenBank/DDBJ databases">
        <authorList>
            <person name="Sun Q."/>
            <person name="Ohkuma M."/>
        </authorList>
    </citation>
    <scope>NUCLEOTIDE SEQUENCE</scope>
    <source>
        <strain evidence="4">JCM 4956</strain>
    </source>
</reference>
<dbReference type="Pfam" id="PF02607">
    <property type="entry name" value="B12-binding_2"/>
    <property type="match status" value="1"/>
</dbReference>